<dbReference type="GO" id="GO:0000776">
    <property type="term" value="C:kinetochore"/>
    <property type="evidence" value="ECO:0007669"/>
    <property type="project" value="TreeGrafter"/>
</dbReference>
<dbReference type="Pfam" id="PF05557">
    <property type="entry name" value="MAD"/>
    <property type="match status" value="1"/>
</dbReference>
<keyword evidence="9" id="KW-1185">Reference proteome</keyword>
<name>A0A2I0T401_LIMLA</name>
<keyword evidence="6" id="KW-0131">Cell cycle</keyword>
<gene>
    <name evidence="8" type="ORF">llap_21172</name>
</gene>
<evidence type="ECO:0000256" key="1">
    <source>
        <dbReference type="ARBA" id="ARBA00004123"/>
    </source>
</evidence>
<dbReference type="GO" id="GO:0051315">
    <property type="term" value="P:attachment of mitotic spindle microtubules to kinetochore"/>
    <property type="evidence" value="ECO:0007669"/>
    <property type="project" value="TreeGrafter"/>
</dbReference>
<evidence type="ECO:0000256" key="2">
    <source>
        <dbReference type="ARBA" id="ARBA00008029"/>
    </source>
</evidence>
<protein>
    <submittedName>
        <fullName evidence="8">Uncharacterized protein</fullName>
    </submittedName>
</protein>
<dbReference type="PANTHER" id="PTHR23168:SF0">
    <property type="entry name" value="MITOTIC SPINDLE ASSEMBLY CHECKPOINT PROTEIN MAD1"/>
    <property type="match status" value="1"/>
</dbReference>
<evidence type="ECO:0000256" key="4">
    <source>
        <dbReference type="ARBA" id="ARBA00022776"/>
    </source>
</evidence>
<comment type="subcellular location">
    <subcellularLocation>
        <location evidence="1">Nucleus</location>
    </subcellularLocation>
</comment>
<keyword evidence="4" id="KW-0498">Mitosis</keyword>
<feature type="coiled-coil region" evidence="7">
    <location>
        <begin position="56"/>
        <end position="134"/>
    </location>
</feature>
<dbReference type="GO" id="GO:0072686">
    <property type="term" value="C:mitotic spindle"/>
    <property type="evidence" value="ECO:0007669"/>
    <property type="project" value="TreeGrafter"/>
</dbReference>
<proteinExistence type="inferred from homology"/>
<organism evidence="8 9">
    <name type="scientific">Limosa lapponica baueri</name>
    <dbReference type="NCBI Taxonomy" id="1758121"/>
    <lineage>
        <taxon>Eukaryota</taxon>
        <taxon>Metazoa</taxon>
        <taxon>Chordata</taxon>
        <taxon>Craniata</taxon>
        <taxon>Vertebrata</taxon>
        <taxon>Euteleostomi</taxon>
        <taxon>Archelosauria</taxon>
        <taxon>Archosauria</taxon>
        <taxon>Dinosauria</taxon>
        <taxon>Saurischia</taxon>
        <taxon>Theropoda</taxon>
        <taxon>Coelurosauria</taxon>
        <taxon>Aves</taxon>
        <taxon>Neognathae</taxon>
        <taxon>Neoaves</taxon>
        <taxon>Charadriiformes</taxon>
        <taxon>Scolopacidae</taxon>
        <taxon>Limosa</taxon>
    </lineage>
</organism>
<keyword evidence="5" id="KW-0539">Nucleus</keyword>
<reference evidence="9" key="1">
    <citation type="submission" date="2017-11" db="EMBL/GenBank/DDBJ databases">
        <authorList>
            <person name="Lima N.C."/>
            <person name="Parody-Merino A.M."/>
            <person name="Battley P.F."/>
            <person name="Fidler A.E."/>
            <person name="Prosdocimi F."/>
        </authorList>
    </citation>
    <scope>NUCLEOTIDE SEQUENCE [LARGE SCALE GENOMIC DNA]</scope>
</reference>
<dbReference type="PANTHER" id="PTHR23168">
    <property type="entry name" value="MITOTIC SPINDLE ASSEMBLY CHECKPOINT PROTEIN MAD1 MITOTIC ARREST DEFICIENT-LIKE PROTEIN 1"/>
    <property type="match status" value="1"/>
</dbReference>
<dbReference type="GO" id="GO:0007094">
    <property type="term" value="P:mitotic spindle assembly checkpoint signaling"/>
    <property type="evidence" value="ECO:0007669"/>
    <property type="project" value="InterPro"/>
</dbReference>
<evidence type="ECO:0000256" key="6">
    <source>
        <dbReference type="ARBA" id="ARBA00023306"/>
    </source>
</evidence>
<dbReference type="Proteomes" id="UP000233556">
    <property type="component" value="Unassembled WGS sequence"/>
</dbReference>
<dbReference type="OrthoDB" id="331602at2759"/>
<evidence type="ECO:0000313" key="9">
    <source>
        <dbReference type="Proteomes" id="UP000233556"/>
    </source>
</evidence>
<dbReference type="GO" id="GO:0005635">
    <property type="term" value="C:nuclear envelope"/>
    <property type="evidence" value="ECO:0007669"/>
    <property type="project" value="TreeGrafter"/>
</dbReference>
<dbReference type="InterPro" id="IPR008672">
    <property type="entry name" value="Mad1"/>
</dbReference>
<dbReference type="AlphaFoldDB" id="A0A2I0T401"/>
<keyword evidence="7" id="KW-0175">Coiled coil</keyword>
<evidence type="ECO:0000256" key="5">
    <source>
        <dbReference type="ARBA" id="ARBA00023242"/>
    </source>
</evidence>
<evidence type="ECO:0000313" key="8">
    <source>
        <dbReference type="EMBL" id="PKU28524.1"/>
    </source>
</evidence>
<sequence>MQMELSHKRARIELEKAANTNARNYETITVLKGKISELQWNIMNQEMQMTSQDSQKQELMEQLDVQQKKWQEATQQIQTLQASQSLLAEYEQKIKDLEQKISQQEHDALIVKNMKAELARFPKMERELRQLREENAYFR</sequence>
<dbReference type="GO" id="GO:0051301">
    <property type="term" value="P:cell division"/>
    <property type="evidence" value="ECO:0007669"/>
    <property type="project" value="UniProtKB-KW"/>
</dbReference>
<evidence type="ECO:0000256" key="3">
    <source>
        <dbReference type="ARBA" id="ARBA00022618"/>
    </source>
</evidence>
<dbReference type="EMBL" id="KZ520221">
    <property type="protein sequence ID" value="PKU28524.1"/>
    <property type="molecule type" value="Genomic_DNA"/>
</dbReference>
<comment type="similarity">
    <text evidence="2">Belongs to the MAD1 family.</text>
</comment>
<keyword evidence="3" id="KW-0132">Cell division</keyword>
<accession>A0A2I0T401</accession>
<reference evidence="9" key="2">
    <citation type="submission" date="2017-12" db="EMBL/GenBank/DDBJ databases">
        <title>Genome sequence of the Bar-tailed Godwit (Limosa lapponica baueri).</title>
        <authorList>
            <person name="Lima N.C.B."/>
            <person name="Parody-Merino A.M."/>
            <person name="Battley P.F."/>
            <person name="Fidler A.E."/>
            <person name="Prosdocimi F."/>
        </authorList>
    </citation>
    <scope>NUCLEOTIDE SEQUENCE [LARGE SCALE GENOMIC DNA]</scope>
</reference>
<evidence type="ECO:0000256" key="7">
    <source>
        <dbReference type="SAM" id="Coils"/>
    </source>
</evidence>